<protein>
    <submittedName>
        <fullName evidence="2">Uncharacterized protein</fullName>
    </submittedName>
</protein>
<proteinExistence type="predicted"/>
<feature type="signal peptide" evidence="1">
    <location>
        <begin position="1"/>
        <end position="24"/>
    </location>
</feature>
<comment type="caution">
    <text evidence="2">The sequence shown here is derived from an EMBL/GenBank/DDBJ whole genome shotgun (WGS) entry which is preliminary data.</text>
</comment>
<evidence type="ECO:0000313" key="2">
    <source>
        <dbReference type="EMBL" id="RLN05839.1"/>
    </source>
</evidence>
<accession>A0A421EVV5</accession>
<keyword evidence="1" id="KW-0732">Signal</keyword>
<organism evidence="2 3">
    <name type="scientific">Phytophthora kernoviae</name>
    <dbReference type="NCBI Taxonomy" id="325452"/>
    <lineage>
        <taxon>Eukaryota</taxon>
        <taxon>Sar</taxon>
        <taxon>Stramenopiles</taxon>
        <taxon>Oomycota</taxon>
        <taxon>Peronosporomycetes</taxon>
        <taxon>Peronosporales</taxon>
        <taxon>Peronosporaceae</taxon>
        <taxon>Phytophthora</taxon>
    </lineage>
</organism>
<feature type="chain" id="PRO_5019043444" evidence="1">
    <location>
        <begin position="25"/>
        <end position="106"/>
    </location>
</feature>
<dbReference type="Proteomes" id="UP000285883">
    <property type="component" value="Unassembled WGS sequence"/>
</dbReference>
<dbReference type="AlphaFoldDB" id="A0A421EVV5"/>
<sequence>MMFSKTICALCVVAVAFSSLAVDASSEAAQTFGLIHKNAGGYGYGYGHGHGHGNGHGVGVGMGVNTGGYACLRVCSSARLLVCHGPEYEPADWQSFVFSDSVDAYQ</sequence>
<gene>
    <name evidence="2" type="ORF">BBI17_007160</name>
</gene>
<reference evidence="2 3" key="1">
    <citation type="submission" date="2018-07" db="EMBL/GenBank/DDBJ databases">
        <title>Genome sequencing of oomycete isolates from Chile give support for New Zealand origin for Phytophthora kernoviae and make available the first Nothophytophthora sp. genome.</title>
        <authorList>
            <person name="Studholme D.J."/>
            <person name="Sanfuentes E."/>
            <person name="Panda P."/>
            <person name="Hill R."/>
            <person name="Sambles C."/>
            <person name="Grant M."/>
            <person name="Williams N.M."/>
            <person name="Mcdougal R.L."/>
        </authorList>
    </citation>
    <scope>NUCLEOTIDE SEQUENCE [LARGE SCALE GENOMIC DNA]</scope>
    <source>
        <strain evidence="2">Chile2</strain>
    </source>
</reference>
<dbReference type="EMBL" id="MAYM02002078">
    <property type="protein sequence ID" value="RLN05839.1"/>
    <property type="molecule type" value="Genomic_DNA"/>
</dbReference>
<name>A0A421EVV5_9STRA</name>
<evidence type="ECO:0000313" key="3">
    <source>
        <dbReference type="Proteomes" id="UP000285883"/>
    </source>
</evidence>
<evidence type="ECO:0000256" key="1">
    <source>
        <dbReference type="SAM" id="SignalP"/>
    </source>
</evidence>